<protein>
    <submittedName>
        <fullName evidence="7">LysE family translocator</fullName>
    </submittedName>
</protein>
<evidence type="ECO:0000313" key="7">
    <source>
        <dbReference type="EMBL" id="QQD18483.1"/>
    </source>
</evidence>
<dbReference type="InterPro" id="IPR001123">
    <property type="entry name" value="LeuE-type"/>
</dbReference>
<evidence type="ECO:0000256" key="6">
    <source>
        <dbReference type="SAM" id="Phobius"/>
    </source>
</evidence>
<dbReference type="EMBL" id="CP066167">
    <property type="protein sequence ID" value="QQD18483.1"/>
    <property type="molecule type" value="Genomic_DNA"/>
</dbReference>
<keyword evidence="2" id="KW-1003">Cell membrane</keyword>
<dbReference type="GO" id="GO:0005886">
    <property type="term" value="C:plasma membrane"/>
    <property type="evidence" value="ECO:0007669"/>
    <property type="project" value="UniProtKB-SubCell"/>
</dbReference>
<keyword evidence="4 6" id="KW-1133">Transmembrane helix</keyword>
<feature type="transmembrane region" description="Helical" evidence="6">
    <location>
        <begin position="6"/>
        <end position="28"/>
    </location>
</feature>
<name>A0A7T4UQ78_9GAMM</name>
<keyword evidence="8" id="KW-1185">Reference proteome</keyword>
<feature type="transmembrane region" description="Helical" evidence="6">
    <location>
        <begin position="112"/>
        <end position="137"/>
    </location>
</feature>
<proteinExistence type="predicted"/>
<comment type="subcellular location">
    <subcellularLocation>
        <location evidence="1">Cell membrane</location>
        <topology evidence="1">Multi-pass membrane protein</topology>
    </subcellularLocation>
</comment>
<dbReference type="Proteomes" id="UP000596063">
    <property type="component" value="Chromosome"/>
</dbReference>
<organism evidence="7 8">
    <name type="scientific">Spongiibacter nanhainus</name>
    <dbReference type="NCBI Taxonomy" id="2794344"/>
    <lineage>
        <taxon>Bacteria</taxon>
        <taxon>Pseudomonadati</taxon>
        <taxon>Pseudomonadota</taxon>
        <taxon>Gammaproteobacteria</taxon>
        <taxon>Cellvibrionales</taxon>
        <taxon>Spongiibacteraceae</taxon>
        <taxon>Spongiibacter</taxon>
    </lineage>
</organism>
<sequence>MTLWDALTLFAAMTALALLPSTSVALVISRSVSGGPRHGVATSLGVVAGDLVFVALALLGMTALSAALGSVFSVVRLLAGLFLVYYGVQLWRRASSSTDDSKQSKPAPDAPWYYPGSLLGSFSAGLGLTLADIKAIVFYASLLPLFVQLNPLSYTDAALVAAITVVSVGGAKLFYVLLAGQLPRHAITARHRKTAHRTMGSGLIAAGAYLIARAD</sequence>
<feature type="transmembrane region" description="Helical" evidence="6">
    <location>
        <begin position="67"/>
        <end position="91"/>
    </location>
</feature>
<evidence type="ECO:0000313" key="8">
    <source>
        <dbReference type="Proteomes" id="UP000596063"/>
    </source>
</evidence>
<dbReference type="KEGG" id="snan:I6N98_00990"/>
<dbReference type="Pfam" id="PF01810">
    <property type="entry name" value="LysE"/>
    <property type="match status" value="1"/>
</dbReference>
<gene>
    <name evidence="7" type="ORF">I6N98_00990</name>
</gene>
<evidence type="ECO:0000256" key="3">
    <source>
        <dbReference type="ARBA" id="ARBA00022692"/>
    </source>
</evidence>
<dbReference type="PANTHER" id="PTHR30086:SF20">
    <property type="entry name" value="ARGININE EXPORTER PROTEIN ARGO-RELATED"/>
    <property type="match status" value="1"/>
</dbReference>
<dbReference type="AlphaFoldDB" id="A0A7T4UQ78"/>
<feature type="transmembrane region" description="Helical" evidence="6">
    <location>
        <begin position="40"/>
        <end position="61"/>
    </location>
</feature>
<keyword evidence="3 6" id="KW-0812">Transmembrane</keyword>
<accession>A0A7T4UQ78</accession>
<evidence type="ECO:0000256" key="4">
    <source>
        <dbReference type="ARBA" id="ARBA00022989"/>
    </source>
</evidence>
<feature type="transmembrane region" description="Helical" evidence="6">
    <location>
        <begin position="157"/>
        <end position="182"/>
    </location>
</feature>
<dbReference type="PANTHER" id="PTHR30086">
    <property type="entry name" value="ARGININE EXPORTER PROTEIN ARGO"/>
    <property type="match status" value="1"/>
</dbReference>
<evidence type="ECO:0000256" key="5">
    <source>
        <dbReference type="ARBA" id="ARBA00023136"/>
    </source>
</evidence>
<dbReference type="GO" id="GO:0015171">
    <property type="term" value="F:amino acid transmembrane transporter activity"/>
    <property type="evidence" value="ECO:0007669"/>
    <property type="project" value="TreeGrafter"/>
</dbReference>
<evidence type="ECO:0000256" key="1">
    <source>
        <dbReference type="ARBA" id="ARBA00004651"/>
    </source>
</evidence>
<evidence type="ECO:0000256" key="2">
    <source>
        <dbReference type="ARBA" id="ARBA00022475"/>
    </source>
</evidence>
<keyword evidence="5 6" id="KW-0472">Membrane</keyword>
<dbReference type="RefSeq" id="WP_198569974.1">
    <property type="nucleotide sequence ID" value="NZ_CP066167.1"/>
</dbReference>
<reference evidence="7 8" key="1">
    <citation type="submission" date="2020-12" db="EMBL/GenBank/DDBJ databases">
        <authorList>
            <person name="Shan Y."/>
        </authorList>
    </citation>
    <scope>NUCLEOTIDE SEQUENCE [LARGE SCALE GENOMIC DNA]</scope>
    <source>
        <strain evidence="8">csc3.9</strain>
    </source>
</reference>